<feature type="chain" id="PRO_5045370197" description="Outer membrane protein assembly factor BamE" evidence="1">
    <location>
        <begin position="17"/>
        <end position="116"/>
    </location>
</feature>
<keyword evidence="1" id="KW-0732">Signal</keyword>
<name>A0ABT9E4A3_9PROT</name>
<organism evidence="2 3">
    <name type="scientific">Paracraurococcus lichenis</name>
    <dbReference type="NCBI Taxonomy" id="3064888"/>
    <lineage>
        <taxon>Bacteria</taxon>
        <taxon>Pseudomonadati</taxon>
        <taxon>Pseudomonadota</taxon>
        <taxon>Alphaproteobacteria</taxon>
        <taxon>Acetobacterales</taxon>
        <taxon>Roseomonadaceae</taxon>
        <taxon>Paracraurococcus</taxon>
    </lineage>
</organism>
<dbReference type="RefSeq" id="WP_305105846.1">
    <property type="nucleotide sequence ID" value="NZ_JAUTWS010000023.1"/>
</dbReference>
<sequence>MRRLLFLTLLALAACAQEPPLEARLQPLVGRTEAELVGALGVPNATYEAEGTRFLQYEDRTSTVYPGDPFWPGGPYRRWGAPIYSPPLVINRVCSITFGVRQGRVAGFTFRGNGCR</sequence>
<evidence type="ECO:0008006" key="4">
    <source>
        <dbReference type="Google" id="ProtNLM"/>
    </source>
</evidence>
<feature type="signal peptide" evidence="1">
    <location>
        <begin position="1"/>
        <end position="16"/>
    </location>
</feature>
<accession>A0ABT9E4A3</accession>
<evidence type="ECO:0000313" key="3">
    <source>
        <dbReference type="Proteomes" id="UP001243009"/>
    </source>
</evidence>
<comment type="caution">
    <text evidence="2">The sequence shown here is derived from an EMBL/GenBank/DDBJ whole genome shotgun (WGS) entry which is preliminary data.</text>
</comment>
<gene>
    <name evidence="2" type="ORF">Q7A36_21725</name>
</gene>
<proteinExistence type="predicted"/>
<protein>
    <recommendedName>
        <fullName evidence="4">Outer membrane protein assembly factor BamE</fullName>
    </recommendedName>
</protein>
<evidence type="ECO:0000313" key="2">
    <source>
        <dbReference type="EMBL" id="MDO9710986.1"/>
    </source>
</evidence>
<reference evidence="2 3" key="1">
    <citation type="submission" date="2023-08" db="EMBL/GenBank/DDBJ databases">
        <title>The draft genome sequence of Paracraurococcus sp. LOR1-02.</title>
        <authorList>
            <person name="Kingkaew E."/>
            <person name="Tanasupawat S."/>
        </authorList>
    </citation>
    <scope>NUCLEOTIDE SEQUENCE [LARGE SCALE GENOMIC DNA]</scope>
    <source>
        <strain evidence="2 3">LOR1-02</strain>
    </source>
</reference>
<keyword evidence="3" id="KW-1185">Reference proteome</keyword>
<dbReference type="Proteomes" id="UP001243009">
    <property type="component" value="Unassembled WGS sequence"/>
</dbReference>
<dbReference type="EMBL" id="JAUTWS010000023">
    <property type="protein sequence ID" value="MDO9710986.1"/>
    <property type="molecule type" value="Genomic_DNA"/>
</dbReference>
<evidence type="ECO:0000256" key="1">
    <source>
        <dbReference type="SAM" id="SignalP"/>
    </source>
</evidence>
<dbReference type="PROSITE" id="PS51257">
    <property type="entry name" value="PROKAR_LIPOPROTEIN"/>
    <property type="match status" value="1"/>
</dbReference>